<dbReference type="SUPFAM" id="SSF47413">
    <property type="entry name" value="lambda repressor-like DNA-binding domains"/>
    <property type="match status" value="1"/>
</dbReference>
<organism evidence="2 3">
    <name type="scientific">Streptomyces bingchenggensis (strain BCW-1)</name>
    <dbReference type="NCBI Taxonomy" id="749414"/>
    <lineage>
        <taxon>Bacteria</taxon>
        <taxon>Bacillati</taxon>
        <taxon>Actinomycetota</taxon>
        <taxon>Actinomycetes</taxon>
        <taxon>Kitasatosporales</taxon>
        <taxon>Streptomycetaceae</taxon>
        <taxon>Streptomyces</taxon>
    </lineage>
</organism>
<dbReference type="KEGG" id="sbh:SBI_06665"/>
<dbReference type="HOGENOM" id="CLU_055817_0_2_11"/>
<dbReference type="PATRIC" id="fig|749414.3.peg.6860"/>
<dbReference type="RefSeq" id="WP_014179235.1">
    <property type="nucleotide sequence ID" value="NC_016582.1"/>
</dbReference>
<dbReference type="Pfam" id="PF19054">
    <property type="entry name" value="DUF5753"/>
    <property type="match status" value="1"/>
</dbReference>
<dbReference type="SMART" id="SM00530">
    <property type="entry name" value="HTH_XRE"/>
    <property type="match status" value="1"/>
</dbReference>
<dbReference type="PROSITE" id="PS50943">
    <property type="entry name" value="HTH_CROC1"/>
    <property type="match status" value="1"/>
</dbReference>
<evidence type="ECO:0000259" key="1">
    <source>
        <dbReference type="PROSITE" id="PS50943"/>
    </source>
</evidence>
<dbReference type="STRING" id="749414.SBI_06665"/>
<dbReference type="EMBL" id="CP002047">
    <property type="protein sequence ID" value="ADI09785.1"/>
    <property type="molecule type" value="Genomic_DNA"/>
</dbReference>
<dbReference type="InterPro" id="IPR043917">
    <property type="entry name" value="DUF5753"/>
</dbReference>
<dbReference type="GO" id="GO:0003677">
    <property type="term" value="F:DNA binding"/>
    <property type="evidence" value="ECO:0007669"/>
    <property type="project" value="InterPro"/>
</dbReference>
<gene>
    <name evidence="2" type="ordered locus">SBI_06665</name>
</gene>
<dbReference type="Proteomes" id="UP000000377">
    <property type="component" value="Chromosome"/>
</dbReference>
<protein>
    <recommendedName>
        <fullName evidence="1">HTH cro/C1-type domain-containing protein</fullName>
    </recommendedName>
</protein>
<sequence>MPAPKELDPSTSLAALYGAKLRKLRLRAGWTQRELGEKVPIAHSRIAQFELGKEIPPKDVNDVLDAVLGADGDLCDLWEHVRRTPLADWARKFVQYEARANVMRKYMGQYVPGLLQTEAYAREIVHLGHPWCTASEIEETVRVRIDRQSLLGRAGSPLLWVVLDESVLRRPVGGAEVMCEQLARLAEASEAPNIEIQVLPFAAGGHPLGGSLTLLSFQNRPDVAYLEGISGELVEDATAVARHAYRYDLVRAMALPTAASTALIRQAMEDFNRCEPN</sequence>
<evidence type="ECO:0000313" key="2">
    <source>
        <dbReference type="EMBL" id="ADI09785.1"/>
    </source>
</evidence>
<accession>D7BXN7</accession>
<proteinExistence type="predicted"/>
<dbReference type="Pfam" id="PF13560">
    <property type="entry name" value="HTH_31"/>
    <property type="match status" value="1"/>
</dbReference>
<keyword evidence="3" id="KW-1185">Reference proteome</keyword>
<feature type="domain" description="HTH cro/C1-type" evidence="1">
    <location>
        <begin position="21"/>
        <end position="60"/>
    </location>
</feature>
<reference evidence="2 3" key="1">
    <citation type="journal article" date="2010" name="J. Bacteriol.">
        <title>Genome sequence of the milbemycin-producing bacterium Streptomyces bingchenggensis.</title>
        <authorList>
            <person name="Wang X.J."/>
            <person name="Yan Y.J."/>
            <person name="Zhang B."/>
            <person name="An J."/>
            <person name="Wang J.J."/>
            <person name="Tian J."/>
            <person name="Jiang L."/>
            <person name="Chen Y.H."/>
            <person name="Huang S.X."/>
            <person name="Yin M."/>
            <person name="Zhang J."/>
            <person name="Gao A.L."/>
            <person name="Liu C.X."/>
            <person name="Zhu Z.X."/>
            <person name="Xiang W.S."/>
        </authorList>
    </citation>
    <scope>NUCLEOTIDE SEQUENCE [LARGE SCALE GENOMIC DNA]</scope>
    <source>
        <strain evidence="2 3">BCW-1</strain>
    </source>
</reference>
<name>D7BXN7_STRBB</name>
<evidence type="ECO:0000313" key="3">
    <source>
        <dbReference type="Proteomes" id="UP000000377"/>
    </source>
</evidence>
<dbReference type="InterPro" id="IPR010982">
    <property type="entry name" value="Lambda_DNA-bd_dom_sf"/>
</dbReference>
<dbReference type="eggNOG" id="COG1396">
    <property type="taxonomic scope" value="Bacteria"/>
</dbReference>
<dbReference type="AlphaFoldDB" id="D7BXN7"/>
<dbReference type="Gene3D" id="1.10.260.40">
    <property type="entry name" value="lambda repressor-like DNA-binding domains"/>
    <property type="match status" value="1"/>
</dbReference>
<dbReference type="InterPro" id="IPR001387">
    <property type="entry name" value="Cro/C1-type_HTH"/>
</dbReference>
<dbReference type="CDD" id="cd00093">
    <property type="entry name" value="HTH_XRE"/>
    <property type="match status" value="1"/>
</dbReference>